<evidence type="ECO:0000256" key="1">
    <source>
        <dbReference type="ARBA" id="ARBA00002121"/>
    </source>
</evidence>
<dbReference type="GO" id="GO:0005524">
    <property type="term" value="F:ATP binding"/>
    <property type="evidence" value="ECO:0007669"/>
    <property type="project" value="UniProtKB-UniRule"/>
</dbReference>
<proteinExistence type="inferred from homology"/>
<keyword evidence="9 15" id="KW-0418">Kinase</keyword>
<dbReference type="UniPathway" id="UPA00276">
    <property type="reaction ID" value="UER00406"/>
</dbReference>
<dbReference type="HOGENOM" id="CLU_048437_0_1_0"/>
<comment type="catalytic activity">
    <reaction evidence="13 15">
        <text>riboflavin + ATP = FMN + ADP + H(+)</text>
        <dbReference type="Rhea" id="RHEA:14357"/>
        <dbReference type="ChEBI" id="CHEBI:15378"/>
        <dbReference type="ChEBI" id="CHEBI:30616"/>
        <dbReference type="ChEBI" id="CHEBI:57986"/>
        <dbReference type="ChEBI" id="CHEBI:58210"/>
        <dbReference type="ChEBI" id="CHEBI:456216"/>
        <dbReference type="EC" id="2.7.1.26"/>
    </reaction>
</comment>
<keyword evidence="18" id="KW-1185">Reference proteome</keyword>
<comment type="function">
    <text evidence="1">Catalyzes the phosphorylation of riboflavin to FMN followed by the adenylation of FMN to FAD.</text>
</comment>
<evidence type="ECO:0000256" key="13">
    <source>
        <dbReference type="ARBA" id="ARBA00047880"/>
    </source>
</evidence>
<reference evidence="17 18" key="1">
    <citation type="journal article" date="2010" name="Proc. Natl. Acad. Sci. U.S.A.">
        <title>A Nitrospira metagenome illuminates the physiology and evolution of globally important nitrite-oxidizing bacteria.</title>
        <authorList>
            <person name="Lucker S."/>
            <person name="Wagner M."/>
            <person name="Maixner F."/>
            <person name="Pelletier E."/>
            <person name="Koch H."/>
            <person name="Vacherie B."/>
            <person name="Rattei T."/>
            <person name="Sinninghe Damste J."/>
            <person name="Spieck E."/>
            <person name="Le Paslier D."/>
            <person name="Daims H."/>
        </authorList>
    </citation>
    <scope>NUCLEOTIDE SEQUENCE [LARGE SCALE GENOMIC DNA]</scope>
</reference>
<dbReference type="EC" id="2.7.7.2" evidence="15"/>
<dbReference type="PIRSF" id="PIRSF004491">
    <property type="entry name" value="FAD_Synth"/>
    <property type="match status" value="1"/>
</dbReference>
<evidence type="ECO:0000256" key="7">
    <source>
        <dbReference type="ARBA" id="ARBA00022695"/>
    </source>
</evidence>
<dbReference type="FunFam" id="3.40.50.620:FF:000021">
    <property type="entry name" value="Riboflavin biosynthesis protein"/>
    <property type="match status" value="1"/>
</dbReference>
<evidence type="ECO:0000256" key="5">
    <source>
        <dbReference type="ARBA" id="ARBA00022643"/>
    </source>
</evidence>
<evidence type="ECO:0000256" key="8">
    <source>
        <dbReference type="ARBA" id="ARBA00022741"/>
    </source>
</evidence>
<evidence type="ECO:0000256" key="14">
    <source>
        <dbReference type="ARBA" id="ARBA00049494"/>
    </source>
</evidence>
<dbReference type="Gene3D" id="2.40.30.30">
    <property type="entry name" value="Riboflavin kinase-like"/>
    <property type="match status" value="1"/>
</dbReference>
<evidence type="ECO:0000256" key="4">
    <source>
        <dbReference type="ARBA" id="ARBA00022630"/>
    </source>
</evidence>
<dbReference type="NCBIfam" id="TIGR00083">
    <property type="entry name" value="ribF"/>
    <property type="match status" value="1"/>
</dbReference>
<comment type="pathway">
    <text evidence="3 15">Cofactor biosynthesis; FMN biosynthesis; FMN from riboflavin (ATP route): step 1/1.</text>
</comment>
<dbReference type="SMART" id="SM00904">
    <property type="entry name" value="Flavokinase"/>
    <property type="match status" value="1"/>
</dbReference>
<keyword evidence="10 15" id="KW-0274">FAD</keyword>
<dbReference type="Proteomes" id="UP000001660">
    <property type="component" value="Chromosome"/>
</dbReference>
<keyword evidence="11 15" id="KW-0067">ATP-binding</keyword>
<comment type="pathway">
    <text evidence="2 15">Cofactor biosynthesis; FAD biosynthesis; FAD from FMN: step 1/1.</text>
</comment>
<dbReference type="GO" id="GO:0009398">
    <property type="term" value="P:FMN biosynthetic process"/>
    <property type="evidence" value="ECO:0007669"/>
    <property type="project" value="UniProtKB-UniRule"/>
</dbReference>
<dbReference type="EC" id="2.7.1.26" evidence="15"/>
<comment type="similarity">
    <text evidence="15">Belongs to the ribF family.</text>
</comment>
<keyword evidence="4 15" id="KW-0285">Flavoprotein</keyword>
<evidence type="ECO:0000256" key="2">
    <source>
        <dbReference type="ARBA" id="ARBA00004726"/>
    </source>
</evidence>
<dbReference type="STRING" id="330214.NIDE2740"/>
<dbReference type="Pfam" id="PF01687">
    <property type="entry name" value="Flavokinase"/>
    <property type="match status" value="1"/>
</dbReference>
<dbReference type="AlphaFoldDB" id="D8PGQ9"/>
<dbReference type="EMBL" id="FP929003">
    <property type="protein sequence ID" value="CBK42446.1"/>
    <property type="molecule type" value="Genomic_DNA"/>
</dbReference>
<evidence type="ECO:0000256" key="3">
    <source>
        <dbReference type="ARBA" id="ARBA00005201"/>
    </source>
</evidence>
<name>D8PGQ9_9BACT</name>
<dbReference type="GO" id="GO:0006747">
    <property type="term" value="P:FAD biosynthetic process"/>
    <property type="evidence" value="ECO:0007669"/>
    <property type="project" value="UniProtKB-UniRule"/>
</dbReference>
<evidence type="ECO:0000256" key="6">
    <source>
        <dbReference type="ARBA" id="ARBA00022679"/>
    </source>
</evidence>
<gene>
    <name evidence="17" type="primary">ribF</name>
    <name evidence="17" type="ORF">NIDE2740</name>
</gene>
<dbReference type="InterPro" id="IPR023468">
    <property type="entry name" value="Riboflavin_kinase"/>
</dbReference>
<dbReference type="GO" id="GO:0009231">
    <property type="term" value="P:riboflavin biosynthetic process"/>
    <property type="evidence" value="ECO:0007669"/>
    <property type="project" value="InterPro"/>
</dbReference>
<dbReference type="InterPro" id="IPR023465">
    <property type="entry name" value="Riboflavin_kinase_dom_sf"/>
</dbReference>
<dbReference type="PANTHER" id="PTHR22749:SF6">
    <property type="entry name" value="RIBOFLAVIN KINASE"/>
    <property type="match status" value="1"/>
</dbReference>
<protein>
    <recommendedName>
        <fullName evidence="15">Riboflavin biosynthesis protein</fullName>
    </recommendedName>
    <domain>
        <recommendedName>
            <fullName evidence="15">Riboflavin kinase</fullName>
            <ecNumber evidence="15">2.7.1.26</ecNumber>
        </recommendedName>
        <alternativeName>
            <fullName evidence="15">Flavokinase</fullName>
        </alternativeName>
    </domain>
    <domain>
        <recommendedName>
            <fullName evidence="15">FMN adenylyltransferase</fullName>
            <ecNumber evidence="15">2.7.7.2</ecNumber>
        </recommendedName>
        <alternativeName>
            <fullName evidence="15">FAD pyrophosphorylase</fullName>
        </alternativeName>
        <alternativeName>
            <fullName evidence="15">FAD synthase</fullName>
        </alternativeName>
    </domain>
</protein>
<dbReference type="Gene3D" id="3.40.50.620">
    <property type="entry name" value="HUPs"/>
    <property type="match status" value="1"/>
</dbReference>
<keyword evidence="6 15" id="KW-0808">Transferase</keyword>
<dbReference type="NCBIfam" id="NF004160">
    <property type="entry name" value="PRK05627.1-3"/>
    <property type="match status" value="1"/>
</dbReference>
<evidence type="ECO:0000256" key="10">
    <source>
        <dbReference type="ARBA" id="ARBA00022827"/>
    </source>
</evidence>
<evidence type="ECO:0000256" key="12">
    <source>
        <dbReference type="ARBA" id="ARBA00023268"/>
    </source>
</evidence>
<dbReference type="GO" id="GO:0003919">
    <property type="term" value="F:FMN adenylyltransferase activity"/>
    <property type="evidence" value="ECO:0007669"/>
    <property type="project" value="UniProtKB-UniRule"/>
</dbReference>
<accession>D8PGQ9</accession>
<feature type="domain" description="Riboflavin kinase" evidence="16">
    <location>
        <begin position="182"/>
        <end position="306"/>
    </location>
</feature>
<organism evidence="17 18">
    <name type="scientific">Nitrospira defluvii</name>
    <dbReference type="NCBI Taxonomy" id="330214"/>
    <lineage>
        <taxon>Bacteria</taxon>
        <taxon>Pseudomonadati</taxon>
        <taxon>Nitrospirota</taxon>
        <taxon>Nitrospiria</taxon>
        <taxon>Nitrospirales</taxon>
        <taxon>Nitrospiraceae</taxon>
        <taxon>Nitrospira</taxon>
    </lineage>
</organism>
<dbReference type="eggNOG" id="COG0196">
    <property type="taxonomic scope" value="Bacteria"/>
</dbReference>
<keyword evidence="12" id="KW-0511">Multifunctional enzyme</keyword>
<evidence type="ECO:0000256" key="11">
    <source>
        <dbReference type="ARBA" id="ARBA00022840"/>
    </source>
</evidence>
<dbReference type="GO" id="GO:0008531">
    <property type="term" value="F:riboflavin kinase activity"/>
    <property type="evidence" value="ECO:0007669"/>
    <property type="project" value="UniProtKB-UniRule"/>
</dbReference>
<dbReference type="UniPathway" id="UPA00277">
    <property type="reaction ID" value="UER00407"/>
</dbReference>
<dbReference type="InterPro" id="IPR015864">
    <property type="entry name" value="FAD_synthase"/>
</dbReference>
<dbReference type="SUPFAM" id="SSF52374">
    <property type="entry name" value="Nucleotidylyl transferase"/>
    <property type="match status" value="1"/>
</dbReference>
<evidence type="ECO:0000256" key="9">
    <source>
        <dbReference type="ARBA" id="ARBA00022777"/>
    </source>
</evidence>
<dbReference type="SUPFAM" id="SSF82114">
    <property type="entry name" value="Riboflavin kinase-like"/>
    <property type="match status" value="1"/>
</dbReference>
<comment type="catalytic activity">
    <reaction evidence="14 15">
        <text>FMN + ATP + H(+) = FAD + diphosphate</text>
        <dbReference type="Rhea" id="RHEA:17237"/>
        <dbReference type="ChEBI" id="CHEBI:15378"/>
        <dbReference type="ChEBI" id="CHEBI:30616"/>
        <dbReference type="ChEBI" id="CHEBI:33019"/>
        <dbReference type="ChEBI" id="CHEBI:57692"/>
        <dbReference type="ChEBI" id="CHEBI:58210"/>
        <dbReference type="EC" id="2.7.7.2"/>
    </reaction>
</comment>
<dbReference type="InterPro" id="IPR015865">
    <property type="entry name" value="Riboflavin_kinase_bac/euk"/>
</dbReference>
<dbReference type="OrthoDB" id="9803667at2"/>
<dbReference type="CDD" id="cd02064">
    <property type="entry name" value="FAD_synthetase_N"/>
    <property type="match status" value="1"/>
</dbReference>
<evidence type="ECO:0000313" key="17">
    <source>
        <dbReference type="EMBL" id="CBK42446.1"/>
    </source>
</evidence>
<evidence type="ECO:0000256" key="15">
    <source>
        <dbReference type="PIRNR" id="PIRNR004491"/>
    </source>
</evidence>
<sequence length="321" mass="34799">MKISRGLTPSTSRPYSVVTIGNFDGHHHGHRALLDRVVATARREAGTALVLTFDPHPVKILAPQVNLMFLTTPEEKLARFEAAGIDEVVFLEFTTAFAALSPAQFAKQVLCDGIGTRELYVGEHFAFGKGRAGRIADLLKLGAQLGFRVHPMAPVTIDGEVVSSTRIRQLIHAGELQKAIRLLGRPYSIEGTVISGAHRGTELGWPTANLRLPEGRVIPPDGVYAAQVSWKGSGLNAVVYIGTRPTFGAGERLLEVSILDERLELYGEVIRVDLLGFIREDRVFASAEALTRQIALDVDAARAQLRDAGTTVSLPALQPRS</sequence>
<keyword evidence="5 15" id="KW-0288">FMN</keyword>
<dbReference type="PANTHER" id="PTHR22749">
    <property type="entry name" value="RIBOFLAVIN KINASE/FMN ADENYLYLTRANSFERASE"/>
    <property type="match status" value="1"/>
</dbReference>
<dbReference type="InterPro" id="IPR002606">
    <property type="entry name" value="Riboflavin_kinase_bac"/>
</dbReference>
<evidence type="ECO:0000313" key="18">
    <source>
        <dbReference type="Proteomes" id="UP000001660"/>
    </source>
</evidence>
<keyword evidence="7 15" id="KW-0548">Nucleotidyltransferase</keyword>
<dbReference type="Pfam" id="PF06574">
    <property type="entry name" value="FAD_syn"/>
    <property type="match status" value="1"/>
</dbReference>
<evidence type="ECO:0000259" key="16">
    <source>
        <dbReference type="SMART" id="SM00904"/>
    </source>
</evidence>
<dbReference type="InterPro" id="IPR014729">
    <property type="entry name" value="Rossmann-like_a/b/a_fold"/>
</dbReference>
<dbReference type="KEGG" id="nde:NIDE2740"/>
<keyword evidence="8 15" id="KW-0547">Nucleotide-binding</keyword>